<dbReference type="Proteomes" id="UP000315589">
    <property type="component" value="Unassembled WGS sequence"/>
</dbReference>
<gene>
    <name evidence="1" type="ORF">CEN91_610</name>
</gene>
<proteinExistence type="predicted"/>
<evidence type="ECO:0000313" key="1">
    <source>
        <dbReference type="EMBL" id="TSC91678.1"/>
    </source>
</evidence>
<dbReference type="EMBL" id="VMGI01000102">
    <property type="protein sequence ID" value="TSC91678.1"/>
    <property type="molecule type" value="Genomic_DNA"/>
</dbReference>
<protein>
    <recommendedName>
        <fullName evidence="3">HicB family protein</fullName>
    </recommendedName>
</protein>
<dbReference type="InterPro" id="IPR035069">
    <property type="entry name" value="TTHA1013/TTHA0281-like"/>
</dbReference>
<sequence>MLAKAEYRFDESVKEWAGWVKGMPGIYVQAKDLESARNQLAEVLEEYLFASFQEKKKVKGFDIRICSYAKAC</sequence>
<reference evidence="1 2" key="1">
    <citation type="submission" date="2017-07" db="EMBL/GenBank/DDBJ databases">
        <title>Mechanisms for carbon and nitrogen cycling indicate functional differentiation within the Candidate Phyla Radiation.</title>
        <authorList>
            <person name="Danczak R.E."/>
            <person name="Johnston M.D."/>
            <person name="Kenah C."/>
            <person name="Slattery M."/>
            <person name="Wrighton K.C."/>
            <person name="Wilkins M.J."/>
        </authorList>
    </citation>
    <scope>NUCLEOTIDE SEQUENCE [LARGE SCALE GENOMIC DNA]</scope>
    <source>
        <strain evidence="1">Licking1014_85</strain>
    </source>
</reference>
<organism evidence="1 2">
    <name type="scientific">Candidatus Berkelbacteria bacterium Licking1014_85</name>
    <dbReference type="NCBI Taxonomy" id="2017148"/>
    <lineage>
        <taxon>Bacteria</taxon>
        <taxon>Candidatus Berkelbacteria</taxon>
    </lineage>
</organism>
<dbReference type="Pfam" id="PF21748">
    <property type="entry name" value="UPF0150"/>
    <property type="match status" value="1"/>
</dbReference>
<comment type="caution">
    <text evidence="1">The sequence shown here is derived from an EMBL/GenBank/DDBJ whole genome shotgun (WGS) entry which is preliminary data.</text>
</comment>
<dbReference type="SUPFAM" id="SSF143100">
    <property type="entry name" value="TTHA1013/TTHA0281-like"/>
    <property type="match status" value="1"/>
</dbReference>
<name>A0A554LFP8_9BACT</name>
<dbReference type="Gene3D" id="3.30.160.250">
    <property type="match status" value="1"/>
</dbReference>
<evidence type="ECO:0008006" key="3">
    <source>
        <dbReference type="Google" id="ProtNLM"/>
    </source>
</evidence>
<accession>A0A554LFP8</accession>
<dbReference type="AlphaFoldDB" id="A0A554LFP8"/>
<dbReference type="InterPro" id="IPR049389">
    <property type="entry name" value="TTHA0281-like"/>
</dbReference>
<evidence type="ECO:0000313" key="2">
    <source>
        <dbReference type="Proteomes" id="UP000315589"/>
    </source>
</evidence>